<proteinExistence type="predicted"/>
<feature type="transmembrane region" description="Helical" evidence="1">
    <location>
        <begin position="350"/>
        <end position="372"/>
    </location>
</feature>
<evidence type="ECO:0000313" key="3">
    <source>
        <dbReference type="Proteomes" id="UP000001887"/>
    </source>
</evidence>
<keyword evidence="1" id="KW-0472">Membrane</keyword>
<sequence>MSGSRRSTDDAIEQVLDRALEAELVGPPATPPKQLPFLAIDLLDDESATDKSSGPDEVTPEEIVEPIAVESALVSEKSPPEKLPGAIVAEAVGPIQLIWPKSWPMKIWYGLCFGLESLFGVASVVVFLAFASAIPVVQFVSLGYLLEASGRVARTGKLRDGFIDTHLFARIGSVVAGTWLMLLPLRFLSDLAYSAALIDPDGPATRAWRLGLLVATVLMVGHIVLAWYSGGRLRHFFWPLLAPFQLGMRLMFGGIVGPLVRPAVEYLSPHLAADLYVPRPLSEWFPPAILWSGLWRGKVYAEARDSVWDFVRALELPHYFMLGLKGFLGALAWLAIPGLLMMAGTTLPSVAGFLLGWLGALLMATVVLYLPFLQTNLAATNRFWTVFDLRLVRQQFRRAPIAFWLSLAITLLFAIPLYLLTIEYTPRELTWLPSLVFVVFIYPARLLTGWAVGRAEKREQPRFFLVRWMARLAAIPIVLWYVLIVFITQFTSWHGAASLLEQHAFLVPVPLLGL</sequence>
<feature type="transmembrane region" description="Helical" evidence="1">
    <location>
        <begin position="472"/>
        <end position="491"/>
    </location>
</feature>
<reference evidence="2 3" key="1">
    <citation type="journal article" date="2009" name="Stand. Genomic Sci.">
        <title>Complete genome sequence of Pirellula staleyi type strain (ATCC 27377).</title>
        <authorList>
            <person name="Clum A."/>
            <person name="Tindall B.J."/>
            <person name="Sikorski J."/>
            <person name="Ivanova N."/>
            <person name="Mavrommatis K."/>
            <person name="Lucas S."/>
            <person name="Glavina del Rio T."/>
            <person name="Nolan M."/>
            <person name="Chen F."/>
            <person name="Tice H."/>
            <person name="Pitluck S."/>
            <person name="Cheng J.F."/>
            <person name="Chertkov O."/>
            <person name="Brettin T."/>
            <person name="Han C."/>
            <person name="Detter J.C."/>
            <person name="Kuske C."/>
            <person name="Bruce D."/>
            <person name="Goodwin L."/>
            <person name="Ovchinikova G."/>
            <person name="Pati A."/>
            <person name="Mikhailova N."/>
            <person name="Chen A."/>
            <person name="Palaniappan K."/>
            <person name="Land M."/>
            <person name="Hauser L."/>
            <person name="Chang Y.J."/>
            <person name="Jeffries C.D."/>
            <person name="Chain P."/>
            <person name="Rohde M."/>
            <person name="Goker M."/>
            <person name="Bristow J."/>
            <person name="Eisen J.A."/>
            <person name="Markowitz V."/>
            <person name="Hugenholtz P."/>
            <person name="Kyrpides N.C."/>
            <person name="Klenk H.P."/>
            <person name="Lapidus A."/>
        </authorList>
    </citation>
    <scope>NUCLEOTIDE SEQUENCE [LARGE SCALE GENOMIC DNA]</scope>
    <source>
        <strain evidence="3">ATCC 27377 / DSM 6068 / ICPB 4128</strain>
    </source>
</reference>
<organism evidence="2 3">
    <name type="scientific">Pirellula staleyi (strain ATCC 27377 / DSM 6068 / ICPB 4128)</name>
    <name type="common">Pirella staleyi</name>
    <dbReference type="NCBI Taxonomy" id="530564"/>
    <lineage>
        <taxon>Bacteria</taxon>
        <taxon>Pseudomonadati</taxon>
        <taxon>Planctomycetota</taxon>
        <taxon>Planctomycetia</taxon>
        <taxon>Pirellulales</taxon>
        <taxon>Pirellulaceae</taxon>
        <taxon>Pirellula</taxon>
    </lineage>
</organism>
<dbReference type="KEGG" id="psl:Psta_1873"/>
<evidence type="ECO:0000256" key="1">
    <source>
        <dbReference type="SAM" id="Phobius"/>
    </source>
</evidence>
<keyword evidence="1" id="KW-0812">Transmembrane</keyword>
<keyword evidence="3" id="KW-1185">Reference proteome</keyword>
<feature type="transmembrane region" description="Helical" evidence="1">
    <location>
        <begin position="322"/>
        <end position="344"/>
    </location>
</feature>
<evidence type="ECO:0008006" key="4">
    <source>
        <dbReference type="Google" id="ProtNLM"/>
    </source>
</evidence>
<dbReference type="Proteomes" id="UP000001887">
    <property type="component" value="Chromosome"/>
</dbReference>
<name>D2QZR4_PIRSD</name>
<feature type="transmembrane region" description="Helical" evidence="1">
    <location>
        <begin position="207"/>
        <end position="228"/>
    </location>
</feature>
<feature type="transmembrane region" description="Helical" evidence="1">
    <location>
        <begin position="119"/>
        <end position="146"/>
    </location>
</feature>
<dbReference type="eggNOG" id="ENOG502Z7J6">
    <property type="taxonomic scope" value="Bacteria"/>
</dbReference>
<accession>D2QZR4</accession>
<dbReference type="EMBL" id="CP001848">
    <property type="protein sequence ID" value="ADB16547.1"/>
    <property type="molecule type" value="Genomic_DNA"/>
</dbReference>
<feature type="transmembrane region" description="Helical" evidence="1">
    <location>
        <begin position="401"/>
        <end position="419"/>
    </location>
</feature>
<dbReference type="OrthoDB" id="267627at2"/>
<dbReference type="STRING" id="530564.Psta_1873"/>
<evidence type="ECO:0000313" key="2">
    <source>
        <dbReference type="EMBL" id="ADB16547.1"/>
    </source>
</evidence>
<protein>
    <recommendedName>
        <fullName evidence="4">Transmembrane protein</fullName>
    </recommendedName>
</protein>
<dbReference type="AlphaFoldDB" id="D2QZR4"/>
<feature type="transmembrane region" description="Helical" evidence="1">
    <location>
        <begin position="431"/>
        <end position="452"/>
    </location>
</feature>
<gene>
    <name evidence="2" type="ordered locus">Psta_1873</name>
</gene>
<keyword evidence="1" id="KW-1133">Transmembrane helix</keyword>
<dbReference type="HOGENOM" id="CLU_529814_0_0_0"/>
<feature type="transmembrane region" description="Helical" evidence="1">
    <location>
        <begin position="167"/>
        <end position="187"/>
    </location>
</feature>